<dbReference type="EMBL" id="QKZI01000003">
    <property type="protein sequence ID" value="PZX04963.1"/>
    <property type="molecule type" value="Genomic_DNA"/>
</dbReference>
<dbReference type="OrthoDB" id="3231985at2"/>
<proteinExistence type="predicted"/>
<protein>
    <submittedName>
        <fullName evidence="1">Rubrerythrin</fullName>
    </submittedName>
</protein>
<reference evidence="1 2" key="1">
    <citation type="submission" date="2018-06" db="EMBL/GenBank/DDBJ databases">
        <title>Genomic Encyclopedia of Type Strains, Phase IV (KMG-IV): sequencing the most valuable type-strain genomes for metagenomic binning, comparative biology and taxonomic classification.</title>
        <authorList>
            <person name="Goeker M."/>
        </authorList>
    </citation>
    <scope>NUCLEOTIDE SEQUENCE [LARGE SCALE GENOMIC DNA]</scope>
    <source>
        <strain evidence="1 2">DSM 5</strain>
    </source>
</reference>
<name>A0A2W7MH88_9BACI</name>
<dbReference type="AlphaFoldDB" id="A0A2W7MH88"/>
<dbReference type="Proteomes" id="UP000248646">
    <property type="component" value="Unassembled WGS sequence"/>
</dbReference>
<gene>
    <name evidence="1" type="ORF">C7437_103214</name>
</gene>
<dbReference type="InterPro" id="IPR009078">
    <property type="entry name" value="Ferritin-like_SF"/>
</dbReference>
<sequence>MFIEKLKMAIENEYHDYYFYRSMYILTDDPYWQGFIQHIYEDEKSHYEMFQQLYYMLTGAFVQNLNKPEPCFDLKACAKEALKGELDATEMYKEMLLQIPIQQAYAPLFIAMQDEMEHAIRVSTIYNAL</sequence>
<evidence type="ECO:0000313" key="2">
    <source>
        <dbReference type="Proteomes" id="UP000248646"/>
    </source>
</evidence>
<dbReference type="Gene3D" id="1.20.1260.10">
    <property type="match status" value="1"/>
</dbReference>
<dbReference type="RefSeq" id="WP_111439608.1">
    <property type="nucleotide sequence ID" value="NZ_QKZI01000003.1"/>
</dbReference>
<evidence type="ECO:0000313" key="1">
    <source>
        <dbReference type="EMBL" id="PZX04963.1"/>
    </source>
</evidence>
<accession>A0A2W7MH88</accession>
<dbReference type="CDD" id="cd00657">
    <property type="entry name" value="Ferritin_like"/>
    <property type="match status" value="1"/>
</dbReference>
<dbReference type="InterPro" id="IPR012347">
    <property type="entry name" value="Ferritin-like"/>
</dbReference>
<comment type="caution">
    <text evidence="1">The sequence shown here is derived from an EMBL/GenBank/DDBJ whole genome shotgun (WGS) entry which is preliminary data.</text>
</comment>
<organism evidence="1 2">
    <name type="scientific">Psychrobacillus insolitus</name>
    <dbReference type="NCBI Taxonomy" id="1461"/>
    <lineage>
        <taxon>Bacteria</taxon>
        <taxon>Bacillati</taxon>
        <taxon>Bacillota</taxon>
        <taxon>Bacilli</taxon>
        <taxon>Bacillales</taxon>
        <taxon>Bacillaceae</taxon>
        <taxon>Psychrobacillus</taxon>
    </lineage>
</organism>
<keyword evidence="2" id="KW-1185">Reference proteome</keyword>
<dbReference type="SUPFAM" id="SSF47240">
    <property type="entry name" value="Ferritin-like"/>
    <property type="match status" value="1"/>
</dbReference>